<gene>
    <name evidence="3" type="ORF">GNF76_18900</name>
</gene>
<dbReference type="RefSeq" id="WP_155584645.1">
    <property type="nucleotide sequence ID" value="NZ_JBHSTH010000023.1"/>
</dbReference>
<proteinExistence type="predicted"/>
<feature type="transmembrane region" description="Helical" evidence="1">
    <location>
        <begin position="169"/>
        <end position="192"/>
    </location>
</feature>
<accession>A0A6I3WIY8</accession>
<dbReference type="GO" id="GO:0016020">
    <property type="term" value="C:membrane"/>
    <property type="evidence" value="ECO:0007669"/>
    <property type="project" value="TreeGrafter"/>
</dbReference>
<dbReference type="InterPro" id="IPR012171">
    <property type="entry name" value="Fatty_acid_desaturase"/>
</dbReference>
<keyword evidence="4" id="KW-1185">Reference proteome</keyword>
<organism evidence="3 4">
    <name type="scientific">Pseudomonas spelaei</name>
    <dbReference type="NCBI Taxonomy" id="1055469"/>
    <lineage>
        <taxon>Bacteria</taxon>
        <taxon>Pseudomonadati</taxon>
        <taxon>Pseudomonadota</taxon>
        <taxon>Gammaproteobacteria</taxon>
        <taxon>Pseudomonadales</taxon>
        <taxon>Pseudomonadaceae</taxon>
        <taxon>Pseudomonas</taxon>
    </lineage>
</organism>
<feature type="transmembrane region" description="Helical" evidence="1">
    <location>
        <begin position="41"/>
        <end position="60"/>
    </location>
</feature>
<evidence type="ECO:0000256" key="1">
    <source>
        <dbReference type="SAM" id="Phobius"/>
    </source>
</evidence>
<dbReference type="PANTHER" id="PTHR19353:SF19">
    <property type="entry name" value="DELTA(5) FATTY ACID DESATURASE C-RELATED"/>
    <property type="match status" value="1"/>
</dbReference>
<dbReference type="GO" id="GO:0016717">
    <property type="term" value="F:oxidoreductase activity, acting on paired donors, with oxidation of a pair of donors resulting in the reduction of molecular oxygen to two molecules of water"/>
    <property type="evidence" value="ECO:0007669"/>
    <property type="project" value="TreeGrafter"/>
</dbReference>
<dbReference type="PANTHER" id="PTHR19353">
    <property type="entry name" value="FATTY ACID DESATURASE 2"/>
    <property type="match status" value="1"/>
</dbReference>
<feature type="transmembrane region" description="Helical" evidence="1">
    <location>
        <begin position="213"/>
        <end position="230"/>
    </location>
</feature>
<reference evidence="3 4" key="1">
    <citation type="submission" date="2019-11" db="EMBL/GenBank/DDBJ databases">
        <title>Pseudomonas karstica sp. nov. and Pseudomonas spelaei sp. nov. from karst caves.</title>
        <authorList>
            <person name="Zeman M."/>
        </authorList>
    </citation>
    <scope>NUCLEOTIDE SEQUENCE [LARGE SCALE GENOMIC DNA]</scope>
    <source>
        <strain evidence="3 4">CCM 7893</strain>
    </source>
</reference>
<protein>
    <recommendedName>
        <fullName evidence="2">Fatty acid desaturase domain-containing protein</fullName>
    </recommendedName>
</protein>
<keyword evidence="1" id="KW-0472">Membrane</keyword>
<dbReference type="EMBL" id="WNNK01000016">
    <property type="protein sequence ID" value="MUF06426.1"/>
    <property type="molecule type" value="Genomic_DNA"/>
</dbReference>
<evidence type="ECO:0000259" key="2">
    <source>
        <dbReference type="Pfam" id="PF00487"/>
    </source>
</evidence>
<comment type="caution">
    <text evidence="3">The sequence shown here is derived from an EMBL/GenBank/DDBJ whole genome shotgun (WGS) entry which is preliminary data.</text>
</comment>
<evidence type="ECO:0000313" key="3">
    <source>
        <dbReference type="EMBL" id="MUF06426.1"/>
    </source>
</evidence>
<feature type="domain" description="Fatty acid desaturase" evidence="2">
    <location>
        <begin position="76"/>
        <end position="342"/>
    </location>
</feature>
<dbReference type="AlphaFoldDB" id="A0A6I3WIY8"/>
<dbReference type="OrthoDB" id="9800167at2"/>
<keyword evidence="1" id="KW-0812">Transmembrane</keyword>
<evidence type="ECO:0000313" key="4">
    <source>
        <dbReference type="Proteomes" id="UP000438196"/>
    </source>
</evidence>
<name>A0A6I3WIY8_9PSED</name>
<feature type="transmembrane region" description="Helical" evidence="1">
    <location>
        <begin position="72"/>
        <end position="91"/>
    </location>
</feature>
<feature type="transmembrane region" description="Helical" evidence="1">
    <location>
        <begin position="236"/>
        <end position="258"/>
    </location>
</feature>
<dbReference type="Proteomes" id="UP000438196">
    <property type="component" value="Unassembled WGS sequence"/>
</dbReference>
<dbReference type="GO" id="GO:0008610">
    <property type="term" value="P:lipid biosynthetic process"/>
    <property type="evidence" value="ECO:0007669"/>
    <property type="project" value="UniProtKB-ARBA"/>
</dbReference>
<dbReference type="Pfam" id="PF00487">
    <property type="entry name" value="FA_desaturase"/>
    <property type="match status" value="1"/>
</dbReference>
<keyword evidence="1" id="KW-1133">Transmembrane helix</keyword>
<sequence length="382" mass="44540">MVAQVFKRVKNKSTEFSKDVRELQKKWTTYHPSKADIQKMFQLDVAILGALYIAAIILGLHAQQYNFEGLSSIPVILTLVAYSLFLIRFAFKAHNFDHAQAENSLLFFKGVDFFVGASSFIWQSQHFATHHRYPNTFYNGDNLDSSNRKVFFTERSYDQRPQAKQAGKIASLISLLLATLFYKQLMFFVFAVAFFKGNYMPHSPQRKKATKDYAFYLVSKLCLITMYYIVPYALFGWYGILGYFIVSALWSTVFFLSFESNHHGMLSKAIYINTSQDIEIDFAKLQLYVTLNVGTNNKFYSWLIYNFNYHIEHHLFPSIDVKNYPTLSRELKRLVKEKYPTLSYQELTCSEAFCSVIKQYLTKPITRSILINDKNMHDHILI</sequence>
<dbReference type="InterPro" id="IPR005804">
    <property type="entry name" value="FA_desaturase_dom"/>
</dbReference>